<evidence type="ECO:0000313" key="1">
    <source>
        <dbReference type="EMBL" id="GAP41992.1"/>
    </source>
</evidence>
<dbReference type="RefSeq" id="WP_062037016.1">
    <property type="nucleotide sequence ID" value="NZ_DF968182.1"/>
</dbReference>
<gene>
    <name evidence="1" type="ORF">TBC1_11120</name>
</gene>
<proteinExistence type="predicted"/>
<accession>A0A0S7BZD2</accession>
<sequence length="130" mass="14730">MPIALEFLNFIIPIEKIGSHYPGGFSAFKTHYTHLIGGRGWFDNYLVRDGAVNPMDMELLVGEWESYGLKGATEENGEMVWMDFCVTDTFGSPTLRCNWLIVENQSARHTADASELLVHRDNVADMFQPE</sequence>
<keyword evidence="2" id="KW-1185">Reference proteome</keyword>
<dbReference type="AlphaFoldDB" id="A0A0S7BZD2"/>
<dbReference type="Proteomes" id="UP000053091">
    <property type="component" value="Unassembled WGS sequence"/>
</dbReference>
<organism evidence="1">
    <name type="scientific">Lentimicrobium saccharophilum</name>
    <dbReference type="NCBI Taxonomy" id="1678841"/>
    <lineage>
        <taxon>Bacteria</taxon>
        <taxon>Pseudomonadati</taxon>
        <taxon>Bacteroidota</taxon>
        <taxon>Bacteroidia</taxon>
        <taxon>Bacteroidales</taxon>
        <taxon>Lentimicrobiaceae</taxon>
        <taxon>Lentimicrobium</taxon>
    </lineage>
</organism>
<protein>
    <submittedName>
        <fullName evidence="1">Uncharacterized protein</fullName>
    </submittedName>
</protein>
<dbReference type="OrthoDB" id="8537582at2"/>
<name>A0A0S7BZD2_9BACT</name>
<evidence type="ECO:0000313" key="2">
    <source>
        <dbReference type="Proteomes" id="UP000053091"/>
    </source>
</evidence>
<reference evidence="1" key="1">
    <citation type="journal article" date="2015" name="Genome Announc.">
        <title>Draft Genome Sequence of Bacteroidales Strain TBC1, a Novel Isolate from a Methanogenic Wastewater Treatment System.</title>
        <authorList>
            <person name="Tourlousse D.M."/>
            <person name="Matsuura N."/>
            <person name="Sun L."/>
            <person name="Toyonaga M."/>
            <person name="Kuroda K."/>
            <person name="Ohashi A."/>
            <person name="Cruz R."/>
            <person name="Yamaguchi T."/>
            <person name="Sekiguchi Y."/>
        </authorList>
    </citation>
    <scope>NUCLEOTIDE SEQUENCE [LARGE SCALE GENOMIC DNA]</scope>
    <source>
        <strain evidence="1">TBC1</strain>
    </source>
</reference>
<dbReference type="EMBL" id="DF968182">
    <property type="protein sequence ID" value="GAP41992.1"/>
    <property type="molecule type" value="Genomic_DNA"/>
</dbReference>